<organism evidence="1 2">
    <name type="scientific">Mycena rosella</name>
    <name type="common">Pink bonnet</name>
    <name type="synonym">Agaricus rosellus</name>
    <dbReference type="NCBI Taxonomy" id="1033263"/>
    <lineage>
        <taxon>Eukaryota</taxon>
        <taxon>Fungi</taxon>
        <taxon>Dikarya</taxon>
        <taxon>Basidiomycota</taxon>
        <taxon>Agaricomycotina</taxon>
        <taxon>Agaricomycetes</taxon>
        <taxon>Agaricomycetidae</taxon>
        <taxon>Agaricales</taxon>
        <taxon>Marasmiineae</taxon>
        <taxon>Mycenaceae</taxon>
        <taxon>Mycena</taxon>
    </lineage>
</organism>
<name>A0AAD7DR95_MYCRO</name>
<protein>
    <submittedName>
        <fullName evidence="1">Uncharacterized protein</fullName>
    </submittedName>
</protein>
<proteinExistence type="predicted"/>
<dbReference type="AlphaFoldDB" id="A0AAD7DR95"/>
<sequence length="180" mass="19607">MVLGSGKPQHHASFHQSAAGVRLGHRCFSRGLTQDDIGRNGDSEAFYTVDVPGAVPQGDKSRKCTGIGPGGLTEPDACKTSVLRGRRRSTEVDGSGEVHALRMQALWKGHHMTLRTRIARINPDRLDAGIATQLAHRFNCEIFGGYSSLESNSLFIISTLPRNLSIYIPGLNAAHRNRHL</sequence>
<evidence type="ECO:0000313" key="1">
    <source>
        <dbReference type="EMBL" id="KAJ7697879.1"/>
    </source>
</evidence>
<accession>A0AAD7DR95</accession>
<dbReference type="Proteomes" id="UP001221757">
    <property type="component" value="Unassembled WGS sequence"/>
</dbReference>
<dbReference type="EMBL" id="JARKIE010000028">
    <property type="protein sequence ID" value="KAJ7697879.1"/>
    <property type="molecule type" value="Genomic_DNA"/>
</dbReference>
<keyword evidence="2" id="KW-1185">Reference proteome</keyword>
<gene>
    <name evidence="1" type="ORF">B0H17DRAFT_1130156</name>
</gene>
<comment type="caution">
    <text evidence="1">The sequence shown here is derived from an EMBL/GenBank/DDBJ whole genome shotgun (WGS) entry which is preliminary data.</text>
</comment>
<evidence type="ECO:0000313" key="2">
    <source>
        <dbReference type="Proteomes" id="UP001221757"/>
    </source>
</evidence>
<reference evidence="1" key="1">
    <citation type="submission" date="2023-03" db="EMBL/GenBank/DDBJ databases">
        <title>Massive genome expansion in bonnet fungi (Mycena s.s.) driven by repeated elements and novel gene families across ecological guilds.</title>
        <authorList>
            <consortium name="Lawrence Berkeley National Laboratory"/>
            <person name="Harder C.B."/>
            <person name="Miyauchi S."/>
            <person name="Viragh M."/>
            <person name="Kuo A."/>
            <person name="Thoen E."/>
            <person name="Andreopoulos B."/>
            <person name="Lu D."/>
            <person name="Skrede I."/>
            <person name="Drula E."/>
            <person name="Henrissat B."/>
            <person name="Morin E."/>
            <person name="Kohler A."/>
            <person name="Barry K."/>
            <person name="LaButti K."/>
            <person name="Morin E."/>
            <person name="Salamov A."/>
            <person name="Lipzen A."/>
            <person name="Mereny Z."/>
            <person name="Hegedus B."/>
            <person name="Baldrian P."/>
            <person name="Stursova M."/>
            <person name="Weitz H."/>
            <person name="Taylor A."/>
            <person name="Grigoriev I.V."/>
            <person name="Nagy L.G."/>
            <person name="Martin F."/>
            <person name="Kauserud H."/>
        </authorList>
    </citation>
    <scope>NUCLEOTIDE SEQUENCE</scope>
    <source>
        <strain evidence="1">CBHHK067</strain>
    </source>
</reference>